<evidence type="ECO:0000256" key="6">
    <source>
        <dbReference type="RuleBase" id="RU363042"/>
    </source>
</evidence>
<evidence type="ECO:0000256" key="4">
    <source>
        <dbReference type="ARBA" id="ARBA00022989"/>
    </source>
</evidence>
<dbReference type="NCBIfam" id="TIGR00374">
    <property type="entry name" value="flippase-like domain"/>
    <property type="match status" value="1"/>
</dbReference>
<dbReference type="STRING" id="81857.IV38_GL001982"/>
<dbReference type="PANTHER" id="PTHR37693:SF1">
    <property type="entry name" value="INTEGRAL MEMBRANE PROTEIN"/>
    <property type="match status" value="1"/>
</dbReference>
<keyword evidence="6" id="KW-0443">Lipid metabolism</keyword>
<comment type="catalytic activity">
    <reaction evidence="6">
        <text>L-lysyl-tRNA(Lys) + a 1,2-diacyl-sn-glycero-3-phospho-(1'-sn-glycerol) = a 1,2-diacyl-sn-glycero-3-phospho-1'-(3'-O-L-lysyl)-sn-glycerol + tRNA(Lys)</text>
        <dbReference type="Rhea" id="RHEA:10668"/>
        <dbReference type="Rhea" id="RHEA-COMP:9696"/>
        <dbReference type="Rhea" id="RHEA-COMP:9697"/>
        <dbReference type="ChEBI" id="CHEBI:64716"/>
        <dbReference type="ChEBI" id="CHEBI:75792"/>
        <dbReference type="ChEBI" id="CHEBI:78442"/>
        <dbReference type="ChEBI" id="CHEBI:78529"/>
        <dbReference type="EC" id="2.3.2.3"/>
    </reaction>
</comment>
<evidence type="ECO:0000256" key="1">
    <source>
        <dbReference type="ARBA" id="ARBA00004651"/>
    </source>
</evidence>
<proteinExistence type="inferred from homology"/>
<comment type="function">
    <text evidence="6">Catalyzes the transfer of a lysyl group from L-lysyl-tRNA(Lys) to membrane-bound phosphatidylglycerol (PG), which produces lysylphosphatidylglycerol (LPG), a major component of the bacterial membrane with a positive net charge. LPG synthesis contributes to bacterial virulence as it is involved in the resistance mechanism against cationic antimicrobial peptides (CAMP) produces by the host's immune system (defensins, cathelicidins) and by the competing microorganisms.</text>
</comment>
<evidence type="ECO:0000313" key="7">
    <source>
        <dbReference type="EMBL" id="KRN27767.1"/>
    </source>
</evidence>
<dbReference type="Proteomes" id="UP000051751">
    <property type="component" value="Unassembled WGS sequence"/>
</dbReference>
<dbReference type="GO" id="GO:0050071">
    <property type="term" value="F:phosphatidylglycerol lysyltransferase activity"/>
    <property type="evidence" value="ECO:0007669"/>
    <property type="project" value="UniProtKB-EC"/>
</dbReference>
<comment type="subcellular location">
    <subcellularLocation>
        <location evidence="1 6">Cell membrane</location>
        <topology evidence="1 6">Multi-pass membrane protein</topology>
    </subcellularLocation>
</comment>
<feature type="transmembrane region" description="Helical" evidence="6">
    <location>
        <begin position="305"/>
        <end position="329"/>
    </location>
</feature>
<feature type="transmembrane region" description="Helical" evidence="6">
    <location>
        <begin position="7"/>
        <end position="24"/>
    </location>
</feature>
<accession>A0A0R2FQW8</accession>
<keyword evidence="2" id="KW-1003">Cell membrane</keyword>
<keyword evidence="6" id="KW-0046">Antibiotic resistance</keyword>
<dbReference type="InterPro" id="IPR022791">
    <property type="entry name" value="L-PG_synthase/AglD"/>
</dbReference>
<keyword evidence="5 6" id="KW-0472">Membrane</keyword>
<name>A0A0R2FQW8_9LACO</name>
<feature type="transmembrane region" description="Helical" evidence="6">
    <location>
        <begin position="261"/>
        <end position="284"/>
    </location>
</feature>
<dbReference type="GO" id="GO:0046677">
    <property type="term" value="P:response to antibiotic"/>
    <property type="evidence" value="ECO:0007669"/>
    <property type="project" value="UniProtKB-KW"/>
</dbReference>
<evidence type="ECO:0000313" key="9">
    <source>
        <dbReference type="Proteomes" id="UP000051645"/>
    </source>
</evidence>
<dbReference type="RefSeq" id="WP_057770689.1">
    <property type="nucleotide sequence ID" value="NZ_JQAT01000006.1"/>
</dbReference>
<keyword evidence="9" id="KW-1185">Reference proteome</keyword>
<organism evidence="7 10">
    <name type="scientific">Lactobacillus selangorensis</name>
    <dbReference type="NCBI Taxonomy" id="81857"/>
    <lineage>
        <taxon>Bacteria</taxon>
        <taxon>Bacillati</taxon>
        <taxon>Bacillota</taxon>
        <taxon>Bacilli</taxon>
        <taxon>Lactobacillales</taxon>
        <taxon>Lactobacillaceae</taxon>
        <taxon>Lactobacillus</taxon>
    </lineage>
</organism>
<dbReference type="EMBL" id="JQAZ01000007">
    <property type="protein sequence ID" value="KRN30268.1"/>
    <property type="molecule type" value="Genomic_DNA"/>
</dbReference>
<feature type="transmembrane region" description="Helical" evidence="6">
    <location>
        <begin position="229"/>
        <end position="255"/>
    </location>
</feature>
<comment type="caution">
    <text evidence="7">The sequence shown here is derived from an EMBL/GenBank/DDBJ whole genome shotgun (WGS) entry which is preliminary data.</text>
</comment>
<gene>
    <name evidence="6" type="primary">mprF</name>
    <name evidence="7" type="ORF">IV38_GL001982</name>
    <name evidence="8" type="ORF">IV40_GL001855</name>
</gene>
<keyword evidence="4 6" id="KW-1133">Transmembrane helix</keyword>
<sequence length="341" mass="39167">MTRKNKIALIIMLLFGVGIFWFEVRKLNLQQLWQNVVHLHFGWLLIALVCMLLSWMFEAFVVQIFLKGRTKYFPFHNAIRVPLVEQLFNNITPFASGGQPAQLVALMRSGVEAGRASSVLLMKFVVYQGMVLINFIFTMVVGFDQVAAKFSALALFIALGFVLHVSVIAMLLLVMYDYKFTKKVVGWLIIPVRWFVNDKRAKQIKHNLDDKIDSFYQESLYLKREKKKVFYASVLTLIQLLFYYSVPYFVILALGYTNVDFVRVLVMHVMIVMIISLFPIPGGSGGAEYSFKTLFATFIPSASKLVLGMLLWRVFTYYLGMFMGIWALAVKPWKAPQTDHS</sequence>
<evidence type="ECO:0000313" key="8">
    <source>
        <dbReference type="EMBL" id="KRN30268.1"/>
    </source>
</evidence>
<evidence type="ECO:0000256" key="3">
    <source>
        <dbReference type="ARBA" id="ARBA00022692"/>
    </source>
</evidence>
<dbReference type="AlphaFoldDB" id="A0A0R2FQW8"/>
<dbReference type="EC" id="2.3.2.3" evidence="6"/>
<reference evidence="9 10" key="1">
    <citation type="journal article" date="2015" name="Genome Announc.">
        <title>Expanding the biotechnology potential of lactobacilli through comparative genomics of 213 strains and associated genera.</title>
        <authorList>
            <person name="Sun Z."/>
            <person name="Harris H.M."/>
            <person name="McCann A."/>
            <person name="Guo C."/>
            <person name="Argimon S."/>
            <person name="Zhang W."/>
            <person name="Yang X."/>
            <person name="Jeffery I.B."/>
            <person name="Cooney J.C."/>
            <person name="Kagawa T.F."/>
            <person name="Liu W."/>
            <person name="Song Y."/>
            <person name="Salvetti E."/>
            <person name="Wrobel A."/>
            <person name="Rasinkangas P."/>
            <person name="Parkhill J."/>
            <person name="Rea M.C."/>
            <person name="O'Sullivan O."/>
            <person name="Ritari J."/>
            <person name="Douillard F.P."/>
            <person name="Paul Ross R."/>
            <person name="Yang R."/>
            <person name="Briner A.E."/>
            <person name="Felis G.E."/>
            <person name="de Vos W.M."/>
            <person name="Barrangou R."/>
            <person name="Klaenhammer T.R."/>
            <person name="Caufield P.W."/>
            <person name="Cui Y."/>
            <person name="Zhang H."/>
            <person name="O'Toole P.W."/>
        </authorList>
    </citation>
    <scope>NUCLEOTIDE SEQUENCE [LARGE SCALE GENOMIC DNA]</scope>
    <source>
        <strain evidence="7 10">ATCC BAA-66</strain>
        <strain evidence="8 9">DSM 13344</strain>
    </source>
</reference>
<protein>
    <recommendedName>
        <fullName evidence="6">Phosphatidylglycerol lysyltransferase</fullName>
        <ecNumber evidence="6">2.3.2.3</ecNumber>
    </recommendedName>
    <alternativeName>
        <fullName evidence="6">Lysylphosphatidylglycerol synthase</fullName>
    </alternativeName>
</protein>
<evidence type="ECO:0000313" key="10">
    <source>
        <dbReference type="Proteomes" id="UP000051751"/>
    </source>
</evidence>
<feature type="transmembrane region" description="Helical" evidence="6">
    <location>
        <begin position="155"/>
        <end position="176"/>
    </location>
</feature>
<comment type="similarity">
    <text evidence="6">Belongs to the LPG synthase family.</text>
</comment>
<dbReference type="Pfam" id="PF03706">
    <property type="entry name" value="LPG_synthase_TM"/>
    <property type="match status" value="1"/>
</dbReference>
<dbReference type="EMBL" id="JQAT01000006">
    <property type="protein sequence ID" value="KRN27767.1"/>
    <property type="molecule type" value="Genomic_DNA"/>
</dbReference>
<dbReference type="GO" id="GO:0006629">
    <property type="term" value="P:lipid metabolic process"/>
    <property type="evidence" value="ECO:0007669"/>
    <property type="project" value="UniProtKB-KW"/>
</dbReference>
<keyword evidence="6" id="KW-0808">Transferase</keyword>
<feature type="transmembrane region" description="Helical" evidence="6">
    <location>
        <begin position="124"/>
        <end position="143"/>
    </location>
</feature>
<keyword evidence="3 6" id="KW-0812">Transmembrane</keyword>
<feature type="transmembrane region" description="Helical" evidence="6">
    <location>
        <begin position="44"/>
        <end position="66"/>
    </location>
</feature>
<dbReference type="GO" id="GO:0005886">
    <property type="term" value="C:plasma membrane"/>
    <property type="evidence" value="ECO:0007669"/>
    <property type="project" value="UniProtKB-SubCell"/>
</dbReference>
<evidence type="ECO:0000256" key="2">
    <source>
        <dbReference type="ARBA" id="ARBA00022475"/>
    </source>
</evidence>
<dbReference type="OrthoDB" id="9810654at2"/>
<dbReference type="PATRIC" id="fig|81857.3.peg.2016"/>
<dbReference type="PANTHER" id="PTHR37693">
    <property type="entry name" value="PHOSPHATIDYLGLYCEROL LYSYLTRANSFERASE"/>
    <property type="match status" value="1"/>
</dbReference>
<dbReference type="Proteomes" id="UP000051645">
    <property type="component" value="Unassembled WGS sequence"/>
</dbReference>
<evidence type="ECO:0000256" key="5">
    <source>
        <dbReference type="ARBA" id="ARBA00023136"/>
    </source>
</evidence>